<reference evidence="1" key="1">
    <citation type="submission" date="2021-11" db="EMBL/GenBank/DDBJ databases">
        <title>BS-T2-15 a new species belonging to the Comamonadaceae family isolated from the soil of a French oak forest.</title>
        <authorList>
            <person name="Mieszkin S."/>
            <person name="Alain K."/>
        </authorList>
    </citation>
    <scope>NUCLEOTIDE SEQUENCE</scope>
    <source>
        <strain evidence="1">BS-T2-15</strain>
    </source>
</reference>
<dbReference type="EMBL" id="JAJLJH010000001">
    <property type="protein sequence ID" value="MCK9684807.1"/>
    <property type="molecule type" value="Genomic_DNA"/>
</dbReference>
<sequence length="279" mass="32085">MTDSTRQLPWSLADIDFSAIDPARVRGDDAMFLLVCSASFVESGSDTYTGNLLERFAHDDEVGDWLRDHWEPEELQHGRALQAYVRHVWPEFDWDGAYADFFADYSRLCTMEELEPTCGQELAARCIVEMGTTTYYQALNAACKEPVLRDLTWRIRSDEVRHYKHFYGFFQKYASSENLGRRHILGALVRRALELRREDTTIASRHVAAWHRRSRPSRVSDAAVASNKQLIEQAYRLVSEHLPMELAVRMAIKPLRLSPALQRFVMWPLSVLGAGIVHP</sequence>
<organism evidence="1 2">
    <name type="scientific">Scleromatobacter humisilvae</name>
    <dbReference type="NCBI Taxonomy" id="2897159"/>
    <lineage>
        <taxon>Bacteria</taxon>
        <taxon>Pseudomonadati</taxon>
        <taxon>Pseudomonadota</taxon>
        <taxon>Betaproteobacteria</taxon>
        <taxon>Burkholderiales</taxon>
        <taxon>Sphaerotilaceae</taxon>
        <taxon>Scleromatobacter</taxon>
    </lineage>
</organism>
<comment type="caution">
    <text evidence="1">The sequence shown here is derived from an EMBL/GenBank/DDBJ whole genome shotgun (WGS) entry which is preliminary data.</text>
</comment>
<dbReference type="RefSeq" id="WP_275680829.1">
    <property type="nucleotide sequence ID" value="NZ_JAJLJH010000001.1"/>
</dbReference>
<name>A0A9X1YFN8_9BURK</name>
<dbReference type="GO" id="GO:0016491">
    <property type="term" value="F:oxidoreductase activity"/>
    <property type="evidence" value="ECO:0007669"/>
    <property type="project" value="InterPro"/>
</dbReference>
<gene>
    <name evidence="1" type="ORF">LPC04_03705</name>
</gene>
<dbReference type="SUPFAM" id="SSF47240">
    <property type="entry name" value="Ferritin-like"/>
    <property type="match status" value="1"/>
</dbReference>
<dbReference type="InterPro" id="IPR009078">
    <property type="entry name" value="Ferritin-like_SF"/>
</dbReference>
<dbReference type="Gene3D" id="1.10.620.20">
    <property type="entry name" value="Ribonucleotide Reductase, subunit A"/>
    <property type="match status" value="1"/>
</dbReference>
<dbReference type="AlphaFoldDB" id="A0A9X1YFN8"/>
<evidence type="ECO:0000313" key="2">
    <source>
        <dbReference type="Proteomes" id="UP001139353"/>
    </source>
</evidence>
<protein>
    <submittedName>
        <fullName evidence="1">Ferritin-like domain-containing protein</fullName>
    </submittedName>
</protein>
<evidence type="ECO:0000313" key="1">
    <source>
        <dbReference type="EMBL" id="MCK9684807.1"/>
    </source>
</evidence>
<accession>A0A9X1YFN8</accession>
<dbReference type="Proteomes" id="UP001139353">
    <property type="component" value="Unassembled WGS sequence"/>
</dbReference>
<keyword evidence="2" id="KW-1185">Reference proteome</keyword>
<proteinExistence type="predicted"/>
<dbReference type="InterPro" id="IPR012348">
    <property type="entry name" value="RNR-like"/>
</dbReference>
<dbReference type="CDD" id="cd00657">
    <property type="entry name" value="Ferritin_like"/>
    <property type="match status" value="1"/>
</dbReference>